<dbReference type="PANTHER" id="PTHR43000">
    <property type="entry name" value="DTDP-D-GLUCOSE 4,6-DEHYDRATASE-RELATED"/>
    <property type="match status" value="1"/>
</dbReference>
<comment type="caution">
    <text evidence="3">The sequence shown here is derived from an EMBL/GenBank/DDBJ whole genome shotgun (WGS) entry which is preliminary data.</text>
</comment>
<dbReference type="InterPro" id="IPR036291">
    <property type="entry name" value="NAD(P)-bd_dom_sf"/>
</dbReference>
<organism evidence="3 4">
    <name type="scientific">Lysinibacillus xylanilyticus</name>
    <dbReference type="NCBI Taxonomy" id="582475"/>
    <lineage>
        <taxon>Bacteria</taxon>
        <taxon>Bacillati</taxon>
        <taxon>Bacillota</taxon>
        <taxon>Bacilli</taxon>
        <taxon>Bacillales</taxon>
        <taxon>Bacillaceae</taxon>
        <taxon>Lysinibacillus</taxon>
    </lineage>
</organism>
<reference evidence="3 4" key="1">
    <citation type="submission" date="2024-07" db="EMBL/GenBank/DDBJ databases">
        <title>Characterization of a bacterium isolated from hydrolysated instant sea cucumber by whole-genome sequencing and metabolomics.</title>
        <authorList>
            <person name="Luo X."/>
            <person name="Zhang Z."/>
            <person name="Zheng Z."/>
            <person name="Zhang W."/>
            <person name="Ming T."/>
            <person name="Jiao L."/>
            <person name="Su X."/>
            <person name="Kong F."/>
            <person name="Xu J."/>
        </authorList>
    </citation>
    <scope>NUCLEOTIDE SEQUENCE [LARGE SCALE GENOMIC DNA]</scope>
    <source>
        <strain evidence="3 4">XL-2024</strain>
    </source>
</reference>
<dbReference type="Pfam" id="PF01370">
    <property type="entry name" value="Epimerase"/>
    <property type="match status" value="1"/>
</dbReference>
<accession>A0ABV3VW46</accession>
<evidence type="ECO:0000313" key="3">
    <source>
        <dbReference type="EMBL" id="MEX3745143.1"/>
    </source>
</evidence>
<sequence length="313" mass="34794">MKNEYHAIFGTGPLGLAIMDQLIQEGKNVLLVNTSGKADVPPSVKVIKGDATKLESVMDICNSHKISVLYHCLGLPYSSWAELFPIMMDNIIEAAAIQQIKIVYADNLYAYGPHDKPLNENASYNTVGMKTKVRAEVATKLMNAHKSGKVQATIGRGTDFYGPRVKTSALGEQVIKNLMEGKPADLLGNPDTKHSYIFIRDFAKGLIMLGEHEDALGEIWHIPTNEPNTTRTIVQKVADELGTTAKYRVAGKFIVNIAGLFNSDMKELKELMYQHLNDFVVDSKKFKGKFPISITPQDEAIRQTVDWYKTAYN</sequence>
<dbReference type="EMBL" id="JBFRHK010000004">
    <property type="protein sequence ID" value="MEX3745143.1"/>
    <property type="molecule type" value="Genomic_DNA"/>
</dbReference>
<dbReference type="Gene3D" id="3.40.50.720">
    <property type="entry name" value="NAD(P)-binding Rossmann-like Domain"/>
    <property type="match status" value="1"/>
</dbReference>
<protein>
    <submittedName>
        <fullName evidence="3">NAD-dependent epimerase/dehydratase family protein</fullName>
    </submittedName>
</protein>
<dbReference type="Proteomes" id="UP001558534">
    <property type="component" value="Unassembled WGS sequence"/>
</dbReference>
<evidence type="ECO:0000313" key="4">
    <source>
        <dbReference type="Proteomes" id="UP001558534"/>
    </source>
</evidence>
<keyword evidence="4" id="KW-1185">Reference proteome</keyword>
<dbReference type="InterPro" id="IPR001509">
    <property type="entry name" value="Epimerase_deHydtase"/>
</dbReference>
<dbReference type="RefSeq" id="WP_368636054.1">
    <property type="nucleotide sequence ID" value="NZ_JBFRHK010000004.1"/>
</dbReference>
<dbReference type="SUPFAM" id="SSF51735">
    <property type="entry name" value="NAD(P)-binding Rossmann-fold domains"/>
    <property type="match status" value="1"/>
</dbReference>
<evidence type="ECO:0000259" key="2">
    <source>
        <dbReference type="Pfam" id="PF01370"/>
    </source>
</evidence>
<comment type="similarity">
    <text evidence="1">Belongs to the NAD(P)-dependent epimerase/dehydratase family.</text>
</comment>
<proteinExistence type="inferred from homology"/>
<feature type="domain" description="NAD-dependent epimerase/dehydratase" evidence="2">
    <location>
        <begin position="10"/>
        <end position="220"/>
    </location>
</feature>
<gene>
    <name evidence="3" type="ORF">AB1300_08335</name>
</gene>
<name>A0ABV3VW46_9BACI</name>
<evidence type="ECO:0000256" key="1">
    <source>
        <dbReference type="ARBA" id="ARBA00007637"/>
    </source>
</evidence>